<dbReference type="GO" id="GO:0009037">
    <property type="term" value="F:tyrosine-based site-specific recombinase activity"/>
    <property type="evidence" value="ECO:0007669"/>
    <property type="project" value="UniProtKB-UniRule"/>
</dbReference>
<dbReference type="Gene3D" id="1.10.443.10">
    <property type="entry name" value="Intergrase catalytic core"/>
    <property type="match status" value="1"/>
</dbReference>
<dbReference type="InterPro" id="IPR013762">
    <property type="entry name" value="Integrase-like_cat_sf"/>
</dbReference>
<evidence type="ECO:0000256" key="6">
    <source>
        <dbReference type="ARBA" id="ARBA00022908"/>
    </source>
</evidence>
<protein>
    <recommendedName>
        <fullName evidence="10 11">Tyrosine recombinase XerC</fullName>
    </recommendedName>
</protein>
<evidence type="ECO:0000256" key="7">
    <source>
        <dbReference type="ARBA" id="ARBA00023125"/>
    </source>
</evidence>
<keyword evidence="4 10" id="KW-0132">Cell division</keyword>
<dbReference type="GO" id="GO:0051301">
    <property type="term" value="P:cell division"/>
    <property type="evidence" value="ECO:0007669"/>
    <property type="project" value="UniProtKB-UniRule"/>
</dbReference>
<dbReference type="AlphaFoldDB" id="A0A378XDD3"/>
<keyword evidence="7 10" id="KW-0238">DNA-binding</keyword>
<reference evidence="14 17" key="2">
    <citation type="submission" date="2020-12" db="EMBL/GenBank/DDBJ databases">
        <title>FDA dAtabase for Regulatory Grade micrObial Sequences (FDA-ARGOS): Supporting development and validation of Infectious Disease Dx tests.</title>
        <authorList>
            <person name="Sproer C."/>
            <person name="Gronow S."/>
            <person name="Severitt S."/>
            <person name="Schroder I."/>
            <person name="Tallon L."/>
            <person name="Sadzewicz L."/>
            <person name="Zhao X."/>
            <person name="Boylan J."/>
            <person name="Ott S."/>
            <person name="Bowen H."/>
            <person name="Vavikolanu K."/>
            <person name="Mehta A."/>
            <person name="Aluvathingal J."/>
            <person name="Nadendla S."/>
            <person name="Lowell S."/>
            <person name="Myers T."/>
            <person name="Yan Y."/>
            <person name="Sichtig H."/>
        </authorList>
    </citation>
    <scope>NUCLEOTIDE SEQUENCE [LARGE SCALE GENOMIC DNA]</scope>
    <source>
        <strain evidence="14 17">FDAARGOS_872</strain>
    </source>
</reference>
<dbReference type="InterPro" id="IPR023009">
    <property type="entry name" value="Tyrosine_recombinase_XerC/XerD"/>
</dbReference>
<dbReference type="InterPro" id="IPR044068">
    <property type="entry name" value="CB"/>
</dbReference>
<dbReference type="PANTHER" id="PTHR30349">
    <property type="entry name" value="PHAGE INTEGRASE-RELATED"/>
    <property type="match status" value="1"/>
</dbReference>
<evidence type="ECO:0000256" key="2">
    <source>
        <dbReference type="ARBA" id="ARBA00006657"/>
    </source>
</evidence>
<evidence type="ECO:0000313" key="15">
    <source>
        <dbReference type="EMBL" id="SUA53118.1"/>
    </source>
</evidence>
<dbReference type="PANTHER" id="PTHR30349:SF81">
    <property type="entry name" value="TYROSINE RECOMBINASE XERC"/>
    <property type="match status" value="1"/>
</dbReference>
<feature type="active site" evidence="10">
    <location>
        <position position="260"/>
    </location>
</feature>
<dbReference type="EMBL" id="CP065725">
    <property type="protein sequence ID" value="QPT40906.1"/>
    <property type="molecule type" value="Genomic_DNA"/>
</dbReference>
<dbReference type="RefSeq" id="WP_018575229.1">
    <property type="nucleotide sequence ID" value="NZ_CP065725.1"/>
</dbReference>
<feature type="active site" evidence="10">
    <location>
        <position position="186"/>
    </location>
</feature>
<comment type="similarity">
    <text evidence="2 10">Belongs to the 'phage' integrase family. XerC subfamily.</text>
</comment>
<evidence type="ECO:0000313" key="14">
    <source>
        <dbReference type="EMBL" id="QPT40906.1"/>
    </source>
</evidence>
<evidence type="ECO:0000313" key="17">
    <source>
        <dbReference type="Proteomes" id="UP000594903"/>
    </source>
</evidence>
<evidence type="ECO:0000256" key="8">
    <source>
        <dbReference type="ARBA" id="ARBA00023172"/>
    </source>
</evidence>
<dbReference type="GO" id="GO:0007059">
    <property type="term" value="P:chromosome segregation"/>
    <property type="evidence" value="ECO:0007669"/>
    <property type="project" value="UniProtKB-UniRule"/>
</dbReference>
<dbReference type="STRING" id="1122619.GCA_000373745_02046"/>
<accession>A0A378XDD3</accession>
<keyword evidence="17" id="KW-1185">Reference proteome</keyword>
<feature type="active site" evidence="10">
    <location>
        <position position="286"/>
    </location>
</feature>
<dbReference type="Proteomes" id="UP000594903">
    <property type="component" value="Chromosome"/>
</dbReference>
<keyword evidence="3 10" id="KW-0963">Cytoplasm</keyword>
<dbReference type="Proteomes" id="UP000254603">
    <property type="component" value="Unassembled WGS sequence"/>
</dbReference>
<reference evidence="15 16" key="1">
    <citation type="submission" date="2018-06" db="EMBL/GenBank/DDBJ databases">
        <authorList>
            <consortium name="Pathogen Informatics"/>
            <person name="Doyle S."/>
        </authorList>
    </citation>
    <scope>NUCLEOTIDE SEQUENCE [LARGE SCALE GENOMIC DNA]</scope>
    <source>
        <strain evidence="15 16">NCTC11997</strain>
    </source>
</reference>
<feature type="domain" description="Tyr recombinase" evidence="12">
    <location>
        <begin position="108"/>
        <end position="308"/>
    </location>
</feature>
<dbReference type="NCBIfam" id="TIGR02224">
    <property type="entry name" value="recomb_XerC"/>
    <property type="match status" value="1"/>
</dbReference>
<evidence type="ECO:0000259" key="12">
    <source>
        <dbReference type="PROSITE" id="PS51898"/>
    </source>
</evidence>
<organism evidence="15 16">
    <name type="scientific">Oligella ureolytica</name>
    <dbReference type="NCBI Taxonomy" id="90244"/>
    <lineage>
        <taxon>Bacteria</taxon>
        <taxon>Pseudomonadati</taxon>
        <taxon>Pseudomonadota</taxon>
        <taxon>Betaproteobacteria</taxon>
        <taxon>Burkholderiales</taxon>
        <taxon>Alcaligenaceae</taxon>
        <taxon>Oligella</taxon>
    </lineage>
</organism>
<evidence type="ECO:0000256" key="3">
    <source>
        <dbReference type="ARBA" id="ARBA00022490"/>
    </source>
</evidence>
<dbReference type="InterPro" id="IPR050090">
    <property type="entry name" value="Tyrosine_recombinase_XerCD"/>
</dbReference>
<dbReference type="GO" id="GO:0006313">
    <property type="term" value="P:DNA transposition"/>
    <property type="evidence" value="ECO:0007669"/>
    <property type="project" value="UniProtKB-UniRule"/>
</dbReference>
<keyword evidence="9 10" id="KW-0131">Cell cycle</keyword>
<dbReference type="HAMAP" id="MF_01808">
    <property type="entry name" value="Recomb_XerC_XerD"/>
    <property type="match status" value="1"/>
</dbReference>
<evidence type="ECO:0000256" key="4">
    <source>
        <dbReference type="ARBA" id="ARBA00022618"/>
    </source>
</evidence>
<dbReference type="PROSITE" id="PS51900">
    <property type="entry name" value="CB"/>
    <property type="match status" value="1"/>
</dbReference>
<comment type="subunit">
    <text evidence="10">Forms a cyclic heterotetrameric complex composed of two molecules of XerC and two molecules of XerD.</text>
</comment>
<dbReference type="PROSITE" id="PS51898">
    <property type="entry name" value="TYR_RECOMBINASE"/>
    <property type="match status" value="1"/>
</dbReference>
<keyword evidence="8 10" id="KW-0233">DNA recombination</keyword>
<dbReference type="InterPro" id="IPR002104">
    <property type="entry name" value="Integrase_catalytic"/>
</dbReference>
<evidence type="ECO:0000256" key="11">
    <source>
        <dbReference type="NCBIfam" id="TIGR02224"/>
    </source>
</evidence>
<dbReference type="InterPro" id="IPR010998">
    <property type="entry name" value="Integrase_recombinase_N"/>
</dbReference>
<feature type="active site" evidence="10">
    <location>
        <position position="151"/>
    </location>
</feature>
<keyword evidence="5 10" id="KW-0159">Chromosome partition</keyword>
<sequence>MSQQTSVDQLSNWLEYMRSQKRCSEHTIAAYQRDLNLLLELFPDKKLAELTHDLLRSAVARLHARDYSPRSLARIVAAWRSFYHWLSTQSDLKVNPAAYLKTPKIPRALPKAMTVDQTTTFLDRGQQLSDNTPKSLCDVAMFEVLYSSGLRLSELVQLDHCYYKTERYESQGWLDLTEKEIKVVGKGNKTRIVPLGETAAEAIRHWLEVRHSCLSPQADDSDKAALFLGVRGKRISPRSVQLRLKEMAIKTGADSSIHPHMMRHSFASHLLQSAQDLRAVQELLGHRHISTTQIYTRLDFQHLAKVYDSAHPRAHKKPSDEEIS</sequence>
<dbReference type="Pfam" id="PF02899">
    <property type="entry name" value="Phage_int_SAM_1"/>
    <property type="match status" value="1"/>
</dbReference>
<dbReference type="InterPro" id="IPR004107">
    <property type="entry name" value="Integrase_SAM-like_N"/>
</dbReference>
<evidence type="ECO:0000256" key="9">
    <source>
        <dbReference type="ARBA" id="ARBA00023306"/>
    </source>
</evidence>
<evidence type="ECO:0000256" key="1">
    <source>
        <dbReference type="ARBA" id="ARBA00004496"/>
    </source>
</evidence>
<dbReference type="GO" id="GO:0005737">
    <property type="term" value="C:cytoplasm"/>
    <property type="evidence" value="ECO:0007669"/>
    <property type="project" value="UniProtKB-SubCell"/>
</dbReference>
<comment type="subcellular location">
    <subcellularLocation>
        <location evidence="1 10">Cytoplasm</location>
    </subcellularLocation>
</comment>
<feature type="domain" description="Core-binding (CB)" evidence="13">
    <location>
        <begin position="4"/>
        <end position="87"/>
    </location>
</feature>
<dbReference type="Pfam" id="PF00589">
    <property type="entry name" value="Phage_integrase"/>
    <property type="match status" value="1"/>
</dbReference>
<dbReference type="GO" id="GO:0003677">
    <property type="term" value="F:DNA binding"/>
    <property type="evidence" value="ECO:0007669"/>
    <property type="project" value="UniProtKB-UniRule"/>
</dbReference>
<dbReference type="SUPFAM" id="SSF56349">
    <property type="entry name" value="DNA breaking-rejoining enzymes"/>
    <property type="match status" value="1"/>
</dbReference>
<proteinExistence type="inferred from homology"/>
<dbReference type="InterPro" id="IPR011010">
    <property type="entry name" value="DNA_brk_join_enz"/>
</dbReference>
<feature type="active site" description="O-(3'-phospho-DNA)-tyrosine intermediate" evidence="10">
    <location>
        <position position="295"/>
    </location>
</feature>
<dbReference type="InterPro" id="IPR011931">
    <property type="entry name" value="Recomb_XerC"/>
</dbReference>
<evidence type="ECO:0000313" key="16">
    <source>
        <dbReference type="Proteomes" id="UP000254603"/>
    </source>
</evidence>
<feature type="active site" evidence="10">
    <location>
        <position position="263"/>
    </location>
</feature>
<dbReference type="CDD" id="cd00798">
    <property type="entry name" value="INT_XerDC_C"/>
    <property type="match status" value="1"/>
</dbReference>
<keyword evidence="6 10" id="KW-0229">DNA integration</keyword>
<evidence type="ECO:0000259" key="13">
    <source>
        <dbReference type="PROSITE" id="PS51900"/>
    </source>
</evidence>
<dbReference type="EMBL" id="UGSB01000001">
    <property type="protein sequence ID" value="SUA53118.1"/>
    <property type="molecule type" value="Genomic_DNA"/>
</dbReference>
<name>A0A378XDD3_9BURK</name>
<evidence type="ECO:0000256" key="5">
    <source>
        <dbReference type="ARBA" id="ARBA00022829"/>
    </source>
</evidence>
<gene>
    <name evidence="15" type="primary">xerC_2</name>
    <name evidence="10 14" type="synonym">xerC</name>
    <name evidence="14" type="ORF">I6G29_04935</name>
    <name evidence="15" type="ORF">NCTC11997_01039</name>
</gene>
<dbReference type="OrthoDB" id="9801717at2"/>
<evidence type="ECO:0000256" key="10">
    <source>
        <dbReference type="HAMAP-Rule" id="MF_01808"/>
    </source>
</evidence>
<dbReference type="Gene3D" id="1.10.150.130">
    <property type="match status" value="1"/>
</dbReference>
<comment type="function">
    <text evidence="10">Site-specific tyrosine recombinase, which acts by catalyzing the cutting and rejoining of the recombining DNA molecules. The XerC-XerD complex is essential to convert dimers of the bacterial chromosome into monomers to permit their segregation at cell division. It also contributes to the segregational stability of plasmids.</text>
</comment>